<evidence type="ECO:0000259" key="11">
    <source>
        <dbReference type="SMART" id="SM00836"/>
    </source>
</evidence>
<dbReference type="PANTHER" id="PTHR11956:SF5">
    <property type="entry name" value="ARGININE--TRNA LIGASE, CYTOPLASMIC"/>
    <property type="match status" value="1"/>
</dbReference>
<reference evidence="13" key="1">
    <citation type="submission" date="2023-05" db="EMBL/GenBank/DDBJ databases">
        <title>[olsenella] sp. nov., isolated from a pig farm feces dump.</title>
        <authorList>
            <person name="Chang Y.-H."/>
        </authorList>
    </citation>
    <scope>NUCLEOTIDE SEQUENCE</scope>
    <source>
        <strain evidence="13">YH-ols2217</strain>
    </source>
</reference>
<dbReference type="PANTHER" id="PTHR11956">
    <property type="entry name" value="ARGINYL-TRNA SYNTHETASE"/>
    <property type="match status" value="1"/>
</dbReference>
<dbReference type="Gene3D" id="3.30.1360.70">
    <property type="entry name" value="Arginyl tRNA synthetase N-terminal domain"/>
    <property type="match status" value="1"/>
</dbReference>
<dbReference type="EC" id="6.1.1.19" evidence="9"/>
<evidence type="ECO:0000313" key="14">
    <source>
        <dbReference type="Proteomes" id="UP001431693"/>
    </source>
</evidence>
<comment type="subunit">
    <text evidence="9">Monomer.</text>
</comment>
<dbReference type="SMART" id="SM00836">
    <property type="entry name" value="DALR_1"/>
    <property type="match status" value="1"/>
</dbReference>
<dbReference type="InterPro" id="IPR005148">
    <property type="entry name" value="Arg-tRNA-synth_N"/>
</dbReference>
<dbReference type="NCBIfam" id="TIGR00456">
    <property type="entry name" value="argS"/>
    <property type="match status" value="1"/>
</dbReference>
<sequence>MPETIEGLVLQAIAAAQAAGALPEFQVKDAGVERPADTSHGEWTSTVALRSARLAHMAPPKIAAAIVEHMPESTEVEKVEIAGPGFINFYLNTAAHNEIIAEARQKGQDFGRSDYGHGEKVQVEFISANPTGPLHIGHGRWAAIGDSLCNVLDFAGYDVQREYYVNDHGSQMDVFGNSISERYLQLVEVMREQGKTADEAVELLLADREAYVDDEDDAHPELHPYMDAFNEKLGGNSYGGDYIITLAKEFYDVDGDKWADVEEEVRAPEFRERGYQMQLGRIKETCHNARCDFDNWKSERLFYVKDETGTSPIERTFKMLEDQNLLYRTDDNALWVKTTEFGDDKDRVVQKSNGEYTYFASDVAYTWDKMTEYDYEINILGADHHGYIKRVQAAAAAMGYPGKYEVLLGQFVNLLRNGEPVRMSKRRGTMIAFDELLDEAGPDATRYTLISRSSNQTIDFDIEAVKKQDSTNPVYYVQYAHARICSILRRAAGVTVEEAEEMGMEAVADKAIGPDPDLSLLLEPTEAAIARTMSKFQDLIISCARDRAPFRLTHYVQELASEFHRFYGECQILPREGKPMDEALSKARLALVDAVRINLEVALTLIGVSAPDAMYREETVEVVE</sequence>
<keyword evidence="6 9" id="KW-0648">Protein biosynthesis</keyword>
<keyword evidence="5 9" id="KW-0067">ATP-binding</keyword>
<dbReference type="SUPFAM" id="SSF55190">
    <property type="entry name" value="Arginyl-tRNA synthetase (ArgRS), N-terminal 'additional' domain"/>
    <property type="match status" value="1"/>
</dbReference>
<comment type="similarity">
    <text evidence="1 9 10">Belongs to the class-I aminoacyl-tRNA synthetase family.</text>
</comment>
<dbReference type="Proteomes" id="UP001431693">
    <property type="component" value="Unassembled WGS sequence"/>
</dbReference>
<dbReference type="HAMAP" id="MF_00123">
    <property type="entry name" value="Arg_tRNA_synth"/>
    <property type="match status" value="1"/>
</dbReference>
<feature type="short sequence motif" description="'HIGH' region" evidence="9">
    <location>
        <begin position="128"/>
        <end position="138"/>
    </location>
</feature>
<dbReference type="Gene3D" id="3.40.50.620">
    <property type="entry name" value="HUPs"/>
    <property type="match status" value="1"/>
</dbReference>
<dbReference type="EMBL" id="JASJEX010000004">
    <property type="protein sequence ID" value="MDJ1130062.1"/>
    <property type="molecule type" value="Genomic_DNA"/>
</dbReference>
<dbReference type="SUPFAM" id="SSF47323">
    <property type="entry name" value="Anticodon-binding domain of a subclass of class I aminoacyl-tRNA synthetases"/>
    <property type="match status" value="1"/>
</dbReference>
<keyword evidence="2 9" id="KW-0963">Cytoplasm</keyword>
<dbReference type="InterPro" id="IPR036695">
    <property type="entry name" value="Arg-tRNA-synth_N_sf"/>
</dbReference>
<comment type="catalytic activity">
    <reaction evidence="8 9">
        <text>tRNA(Arg) + L-arginine + ATP = L-arginyl-tRNA(Arg) + AMP + diphosphate</text>
        <dbReference type="Rhea" id="RHEA:20301"/>
        <dbReference type="Rhea" id="RHEA-COMP:9658"/>
        <dbReference type="Rhea" id="RHEA-COMP:9673"/>
        <dbReference type="ChEBI" id="CHEBI:30616"/>
        <dbReference type="ChEBI" id="CHEBI:32682"/>
        <dbReference type="ChEBI" id="CHEBI:33019"/>
        <dbReference type="ChEBI" id="CHEBI:78442"/>
        <dbReference type="ChEBI" id="CHEBI:78513"/>
        <dbReference type="ChEBI" id="CHEBI:456215"/>
        <dbReference type="EC" id="6.1.1.19"/>
    </reaction>
</comment>
<evidence type="ECO:0000256" key="1">
    <source>
        <dbReference type="ARBA" id="ARBA00005594"/>
    </source>
</evidence>
<dbReference type="InterPro" id="IPR035684">
    <property type="entry name" value="ArgRS_core"/>
</dbReference>
<evidence type="ECO:0000256" key="4">
    <source>
        <dbReference type="ARBA" id="ARBA00022741"/>
    </source>
</evidence>
<accession>A0ABT6ZMG0</accession>
<evidence type="ECO:0000256" key="8">
    <source>
        <dbReference type="ARBA" id="ARBA00049339"/>
    </source>
</evidence>
<dbReference type="Pfam" id="PF03485">
    <property type="entry name" value="Arg_tRNA_synt_N"/>
    <property type="match status" value="1"/>
</dbReference>
<gene>
    <name evidence="9 13" type="primary">argS</name>
    <name evidence="13" type="ORF">QJ043_08235</name>
</gene>
<evidence type="ECO:0000256" key="2">
    <source>
        <dbReference type="ARBA" id="ARBA00022490"/>
    </source>
</evidence>
<dbReference type="PRINTS" id="PR01038">
    <property type="entry name" value="TRNASYNTHARG"/>
</dbReference>
<keyword evidence="14" id="KW-1185">Reference proteome</keyword>
<organism evidence="13 14">
    <name type="scientific">Kribbibacterium absianum</name>
    <dbReference type="NCBI Taxonomy" id="3044210"/>
    <lineage>
        <taxon>Bacteria</taxon>
        <taxon>Bacillati</taxon>
        <taxon>Actinomycetota</taxon>
        <taxon>Coriobacteriia</taxon>
        <taxon>Coriobacteriales</taxon>
        <taxon>Kribbibacteriaceae</taxon>
        <taxon>Kribbibacterium</taxon>
    </lineage>
</organism>
<dbReference type="Pfam" id="PF05746">
    <property type="entry name" value="DALR_1"/>
    <property type="match status" value="1"/>
</dbReference>
<dbReference type="InterPro" id="IPR008909">
    <property type="entry name" value="DALR_anticod-bd"/>
</dbReference>
<evidence type="ECO:0000256" key="7">
    <source>
        <dbReference type="ARBA" id="ARBA00023146"/>
    </source>
</evidence>
<evidence type="ECO:0000256" key="10">
    <source>
        <dbReference type="RuleBase" id="RU363038"/>
    </source>
</evidence>
<keyword evidence="3 9" id="KW-0436">Ligase</keyword>
<evidence type="ECO:0000256" key="5">
    <source>
        <dbReference type="ARBA" id="ARBA00022840"/>
    </source>
</evidence>
<comment type="caution">
    <text evidence="13">The sequence shown here is derived from an EMBL/GenBank/DDBJ whole genome shotgun (WGS) entry which is preliminary data.</text>
</comment>
<dbReference type="InterPro" id="IPR009080">
    <property type="entry name" value="tRNAsynth_Ia_anticodon-bd"/>
</dbReference>
<dbReference type="SUPFAM" id="SSF52374">
    <property type="entry name" value="Nucleotidylyl transferase"/>
    <property type="match status" value="1"/>
</dbReference>
<dbReference type="SMART" id="SM01016">
    <property type="entry name" value="Arg_tRNA_synt_N"/>
    <property type="match status" value="1"/>
</dbReference>
<evidence type="ECO:0000256" key="6">
    <source>
        <dbReference type="ARBA" id="ARBA00022917"/>
    </source>
</evidence>
<name>A0ABT6ZMG0_9ACTN</name>
<proteinExistence type="inferred from homology"/>
<feature type="domain" description="DALR anticodon binding" evidence="11">
    <location>
        <begin position="477"/>
        <end position="614"/>
    </location>
</feature>
<dbReference type="InterPro" id="IPR014729">
    <property type="entry name" value="Rossmann-like_a/b/a_fold"/>
</dbReference>
<dbReference type="GO" id="GO:0004814">
    <property type="term" value="F:arginine-tRNA ligase activity"/>
    <property type="evidence" value="ECO:0007669"/>
    <property type="project" value="UniProtKB-EC"/>
</dbReference>
<dbReference type="CDD" id="cd00671">
    <property type="entry name" value="ArgRS_core"/>
    <property type="match status" value="1"/>
</dbReference>
<dbReference type="RefSeq" id="WP_283713216.1">
    <property type="nucleotide sequence ID" value="NZ_JASJEW010000003.1"/>
</dbReference>
<dbReference type="InterPro" id="IPR001412">
    <property type="entry name" value="aa-tRNA-synth_I_CS"/>
</dbReference>
<dbReference type="PROSITE" id="PS00178">
    <property type="entry name" value="AA_TRNA_LIGASE_I"/>
    <property type="match status" value="1"/>
</dbReference>
<feature type="domain" description="Arginyl tRNA synthetase N-terminal" evidence="12">
    <location>
        <begin position="3"/>
        <end position="91"/>
    </location>
</feature>
<keyword evidence="7 9" id="KW-0030">Aminoacyl-tRNA synthetase</keyword>
<keyword evidence="4 9" id="KW-0547">Nucleotide-binding</keyword>
<evidence type="ECO:0000313" key="13">
    <source>
        <dbReference type="EMBL" id="MDJ1130062.1"/>
    </source>
</evidence>
<evidence type="ECO:0000259" key="12">
    <source>
        <dbReference type="SMART" id="SM01016"/>
    </source>
</evidence>
<dbReference type="InterPro" id="IPR001278">
    <property type="entry name" value="Arg-tRNA-ligase"/>
</dbReference>
<protein>
    <recommendedName>
        <fullName evidence="9">Arginine--tRNA ligase</fullName>
        <ecNumber evidence="9">6.1.1.19</ecNumber>
    </recommendedName>
    <alternativeName>
        <fullName evidence="9">Arginyl-tRNA synthetase</fullName>
        <shortName evidence="9">ArgRS</shortName>
    </alternativeName>
</protein>
<dbReference type="Pfam" id="PF00750">
    <property type="entry name" value="tRNA-synt_1d"/>
    <property type="match status" value="2"/>
</dbReference>
<evidence type="ECO:0000256" key="3">
    <source>
        <dbReference type="ARBA" id="ARBA00022598"/>
    </source>
</evidence>
<dbReference type="Gene3D" id="1.10.730.10">
    <property type="entry name" value="Isoleucyl-tRNA Synthetase, Domain 1"/>
    <property type="match status" value="1"/>
</dbReference>
<evidence type="ECO:0000256" key="9">
    <source>
        <dbReference type="HAMAP-Rule" id="MF_00123"/>
    </source>
</evidence>
<comment type="subcellular location">
    <subcellularLocation>
        <location evidence="9">Cytoplasm</location>
    </subcellularLocation>
</comment>